<keyword evidence="3" id="KW-1185">Reference proteome</keyword>
<dbReference type="EMBL" id="LVLJ01000840">
    <property type="protein sequence ID" value="OAE32363.1"/>
    <property type="molecule type" value="Genomic_DNA"/>
</dbReference>
<evidence type="ECO:0000313" key="2">
    <source>
        <dbReference type="EMBL" id="OAE32363.1"/>
    </source>
</evidence>
<dbReference type="Proteomes" id="UP000077202">
    <property type="component" value="Unassembled WGS sequence"/>
</dbReference>
<proteinExistence type="predicted"/>
<name>A0A176WI93_MARPO</name>
<comment type="caution">
    <text evidence="2">The sequence shown here is derived from an EMBL/GenBank/DDBJ whole genome shotgun (WGS) entry which is preliminary data.</text>
</comment>
<gene>
    <name evidence="2" type="ORF">AXG93_3017s1340</name>
</gene>
<evidence type="ECO:0000313" key="3">
    <source>
        <dbReference type="Proteomes" id="UP000077202"/>
    </source>
</evidence>
<accession>A0A176WI93</accession>
<organism evidence="2 3">
    <name type="scientific">Marchantia polymorpha subsp. ruderalis</name>
    <dbReference type="NCBI Taxonomy" id="1480154"/>
    <lineage>
        <taxon>Eukaryota</taxon>
        <taxon>Viridiplantae</taxon>
        <taxon>Streptophyta</taxon>
        <taxon>Embryophyta</taxon>
        <taxon>Marchantiophyta</taxon>
        <taxon>Marchantiopsida</taxon>
        <taxon>Marchantiidae</taxon>
        <taxon>Marchantiales</taxon>
        <taxon>Marchantiaceae</taxon>
        <taxon>Marchantia</taxon>
    </lineage>
</organism>
<evidence type="ECO:0000256" key="1">
    <source>
        <dbReference type="SAM" id="MobiDB-lite"/>
    </source>
</evidence>
<feature type="region of interest" description="Disordered" evidence="1">
    <location>
        <begin position="29"/>
        <end position="90"/>
    </location>
</feature>
<sequence length="123" mass="13446">MLLRLMRARVEHEAVARMSPSWIRSAHRMKRRKKGNMAQRSRHEPGIGMCSSALAVSSQTGPAGRLGTVQRKRKKGSGGRHTSKGMSNSHELINVVTAHLVVTGIDQPEPLSDARKELAGMAL</sequence>
<protein>
    <submittedName>
        <fullName evidence="2">Uncharacterized protein</fullName>
    </submittedName>
</protein>
<feature type="compositionally biased region" description="Basic residues" evidence="1">
    <location>
        <begin position="70"/>
        <end position="83"/>
    </location>
</feature>
<reference evidence="2" key="1">
    <citation type="submission" date="2016-03" db="EMBL/GenBank/DDBJ databases">
        <title>Mechanisms controlling the formation of the plant cell surface in tip-growing cells are functionally conserved among land plants.</title>
        <authorList>
            <person name="Honkanen S."/>
            <person name="Jones V.A."/>
            <person name="Morieri G."/>
            <person name="Champion C."/>
            <person name="Hetherington A.J."/>
            <person name="Kelly S."/>
            <person name="Saint-Marcoux D."/>
            <person name="Proust H."/>
            <person name="Prescott H."/>
            <person name="Dolan L."/>
        </authorList>
    </citation>
    <scope>NUCLEOTIDE SEQUENCE [LARGE SCALE GENOMIC DNA]</scope>
    <source>
        <tissue evidence="2">Whole gametophyte</tissue>
    </source>
</reference>
<dbReference type="AlphaFoldDB" id="A0A176WI93"/>